<feature type="transmembrane region" description="Helical" evidence="6">
    <location>
        <begin position="366"/>
        <end position="385"/>
    </location>
</feature>
<evidence type="ECO:0000256" key="4">
    <source>
        <dbReference type="ARBA" id="ARBA00022989"/>
    </source>
</evidence>
<reference evidence="7 8" key="1">
    <citation type="submission" date="2024-05" db="EMBL/GenBank/DDBJ databases">
        <title>Halomonas sp. SSM6 16S ribosomal RNA gene Genome sequencing and assembly.</title>
        <authorList>
            <person name="Yook S."/>
        </authorList>
    </citation>
    <scope>NUCLEOTIDE SEQUENCE [LARGE SCALE GENOMIC DNA]</scope>
    <source>
        <strain evidence="7 8">SSM6</strain>
    </source>
</reference>
<keyword evidence="4 6" id="KW-1133">Transmembrane helix</keyword>
<keyword evidence="3 6" id="KW-0812">Transmembrane</keyword>
<feature type="transmembrane region" description="Helical" evidence="6">
    <location>
        <begin position="129"/>
        <end position="151"/>
    </location>
</feature>
<dbReference type="PANTHER" id="PTHR30482:SF20">
    <property type="entry name" value="HIGH-AFFINITY BRANCHED-CHAIN AMINO ACID TRANSPORT SYSTEM PERMEASE PROTEIN LIVM"/>
    <property type="match status" value="1"/>
</dbReference>
<evidence type="ECO:0000256" key="5">
    <source>
        <dbReference type="ARBA" id="ARBA00023136"/>
    </source>
</evidence>
<evidence type="ECO:0000256" key="2">
    <source>
        <dbReference type="ARBA" id="ARBA00022475"/>
    </source>
</evidence>
<feature type="transmembrane region" description="Helical" evidence="6">
    <location>
        <begin position="46"/>
        <end position="68"/>
    </location>
</feature>
<dbReference type="Proteomes" id="UP001442468">
    <property type="component" value="Unassembled WGS sequence"/>
</dbReference>
<feature type="transmembrane region" description="Helical" evidence="6">
    <location>
        <begin position="185"/>
        <end position="203"/>
    </location>
</feature>
<evidence type="ECO:0000256" key="3">
    <source>
        <dbReference type="ARBA" id="ARBA00022692"/>
    </source>
</evidence>
<dbReference type="Pfam" id="PF02653">
    <property type="entry name" value="BPD_transp_2"/>
    <property type="match status" value="1"/>
</dbReference>
<evidence type="ECO:0000256" key="1">
    <source>
        <dbReference type="ARBA" id="ARBA00004429"/>
    </source>
</evidence>
<dbReference type="PANTHER" id="PTHR30482">
    <property type="entry name" value="HIGH-AFFINITY BRANCHED-CHAIN AMINO ACID TRANSPORT SYSTEM PERMEASE"/>
    <property type="match status" value="1"/>
</dbReference>
<feature type="transmembrane region" description="Helical" evidence="6">
    <location>
        <begin position="20"/>
        <end position="40"/>
    </location>
</feature>
<protein>
    <submittedName>
        <fullName evidence="7">Branched-chain amino acid ABC transporter permease</fullName>
    </submittedName>
</protein>
<comment type="caution">
    <text evidence="7">The sequence shown here is derived from an EMBL/GenBank/DDBJ whole genome shotgun (WGS) entry which is preliminary data.</text>
</comment>
<feature type="transmembrane region" description="Helical" evidence="6">
    <location>
        <begin position="292"/>
        <end position="316"/>
    </location>
</feature>
<feature type="transmembrane region" description="Helical" evidence="6">
    <location>
        <begin position="240"/>
        <end position="258"/>
    </location>
</feature>
<keyword evidence="5 6" id="KW-0472">Membrane</keyword>
<keyword evidence="2" id="KW-1003">Cell membrane</keyword>
<comment type="subcellular location">
    <subcellularLocation>
        <location evidence="1">Cell inner membrane</location>
        <topology evidence="1">Multi-pass membrane protein</topology>
    </subcellularLocation>
</comment>
<feature type="transmembrane region" description="Helical" evidence="6">
    <location>
        <begin position="80"/>
        <end position="97"/>
    </location>
</feature>
<gene>
    <name evidence="7" type="ORF">ABE960_01200</name>
</gene>
<keyword evidence="8" id="KW-1185">Reference proteome</keyword>
<evidence type="ECO:0000313" key="8">
    <source>
        <dbReference type="Proteomes" id="UP001442468"/>
    </source>
</evidence>
<feature type="transmembrane region" description="Helical" evidence="6">
    <location>
        <begin position="157"/>
        <end position="178"/>
    </location>
</feature>
<organism evidence="7 8">
    <name type="scientific">Halomonas aquatica</name>
    <dbReference type="NCBI Taxonomy" id="3151123"/>
    <lineage>
        <taxon>Bacteria</taxon>
        <taxon>Pseudomonadati</taxon>
        <taxon>Pseudomonadota</taxon>
        <taxon>Gammaproteobacteria</taxon>
        <taxon>Oceanospirillales</taxon>
        <taxon>Halomonadaceae</taxon>
        <taxon>Halomonas</taxon>
    </lineage>
</organism>
<dbReference type="InterPro" id="IPR001851">
    <property type="entry name" value="ABC_transp_permease"/>
</dbReference>
<name>A0ABV1NDT4_9GAMM</name>
<evidence type="ECO:0000313" key="7">
    <source>
        <dbReference type="EMBL" id="MEQ6916145.1"/>
    </source>
</evidence>
<proteinExistence type="predicted"/>
<feature type="transmembrane region" description="Helical" evidence="6">
    <location>
        <begin position="103"/>
        <end position="122"/>
    </location>
</feature>
<evidence type="ECO:0000256" key="6">
    <source>
        <dbReference type="SAM" id="Phobius"/>
    </source>
</evidence>
<dbReference type="RefSeq" id="WP_349760391.1">
    <property type="nucleotide sequence ID" value="NZ_JBEGCJ010000001.1"/>
</dbReference>
<feature type="transmembrane region" description="Helical" evidence="6">
    <location>
        <begin position="328"/>
        <end position="354"/>
    </location>
</feature>
<accession>A0ABV1NDT4</accession>
<dbReference type="InterPro" id="IPR043428">
    <property type="entry name" value="LivM-like"/>
</dbReference>
<dbReference type="CDD" id="cd06581">
    <property type="entry name" value="TM_PBP1_LivM_like"/>
    <property type="match status" value="1"/>
</dbReference>
<dbReference type="EMBL" id="JBEGCJ010000001">
    <property type="protein sequence ID" value="MEQ6916145.1"/>
    <property type="molecule type" value="Genomic_DNA"/>
</dbReference>
<sequence>MQPNLISRIPVLCRLSESALSLVAGLLGALLTTGFAIWFLKAENEYVIGFLVALAVAVTLSVSRLGGLDHVGRAFKEHEKLMNGAAVCGVLALAAVFREDHFTLLMISIVLLYMLAGLGLTIQFGYLGLVNLSGASFLGVGAYTSAVLLAHTAVPPLLVLVSGGVMSALVGCLLVLPVLRTKGHYSAVVTIAFAILFMSFLQVNDTLGGPQGLATGEMALFGWGFNTGVELENGFYASFYLNYLLLALTLLVIAFALVKRLERSWIGLSMDAVRLDETAAACYGLSIARWKVVGFTLGNFLIGMAGALYAMMLGFIAPANFSFGDSLILVSIVLLGGIGNPWGLAVAAAIVVILPEKLQMIQEYRFLLFAGLVVLVLLFRPDGLLPRGMRTYIPGGGARS</sequence>